<reference evidence="2 3" key="1">
    <citation type="submission" date="2019-09" db="EMBL/GenBank/DDBJ databases">
        <title>Draft genome sequences of 48 bacterial type strains from the CCUG.</title>
        <authorList>
            <person name="Tunovic T."/>
            <person name="Pineiro-Iglesias B."/>
            <person name="Unosson C."/>
            <person name="Inganas E."/>
            <person name="Ohlen M."/>
            <person name="Cardew S."/>
            <person name="Jensie-Markopoulos S."/>
            <person name="Salva-Serra F."/>
            <person name="Jaen-Luchoro D."/>
            <person name="Karlsson R."/>
            <person name="Svensson-Stadler L."/>
            <person name="Chun J."/>
            <person name="Moore E."/>
        </authorList>
    </citation>
    <scope>NUCLEOTIDE SEQUENCE [LARGE SCALE GENOMIC DNA]</scope>
    <source>
        <strain evidence="2 3">CCUG 30977</strain>
    </source>
</reference>
<organism evidence="2 3">
    <name type="scientific">Ideonella dechloratans</name>
    <dbReference type="NCBI Taxonomy" id="36863"/>
    <lineage>
        <taxon>Bacteria</taxon>
        <taxon>Pseudomonadati</taxon>
        <taxon>Pseudomonadota</taxon>
        <taxon>Betaproteobacteria</taxon>
        <taxon>Burkholderiales</taxon>
        <taxon>Sphaerotilaceae</taxon>
        <taxon>Ideonella</taxon>
    </lineage>
</organism>
<keyword evidence="1" id="KW-0732">Signal</keyword>
<name>A0A643FCF9_IDEDE</name>
<dbReference type="RefSeq" id="WP_151125124.1">
    <property type="nucleotide sequence ID" value="NZ_CP088082.1"/>
</dbReference>
<dbReference type="Proteomes" id="UP000430120">
    <property type="component" value="Unassembled WGS sequence"/>
</dbReference>
<evidence type="ECO:0000256" key="1">
    <source>
        <dbReference type="SAM" id="SignalP"/>
    </source>
</evidence>
<dbReference type="AlphaFoldDB" id="A0A643FCF9"/>
<dbReference type="OrthoDB" id="8549440at2"/>
<dbReference type="EMBL" id="VZPB01000044">
    <property type="protein sequence ID" value="KAB0577786.1"/>
    <property type="molecule type" value="Genomic_DNA"/>
</dbReference>
<sequence>MRHVMHTLRLPPAAWLLAASGLAGCAHKPPAEQSIDVRVEAESSAWAGPLVCQATNSAGTWAFSAPGTVTVVRSASPLELTCQVPPGAVAEPSITSAGKASVKERSREGASTGAKVGAGAGIALGAAAAPVMGGAFAVLIAAGAVMKGGEIGGLVGALRSGEQDSYPSPIVLHIKSEPARGAGP</sequence>
<feature type="signal peptide" evidence="1">
    <location>
        <begin position="1"/>
        <end position="25"/>
    </location>
</feature>
<gene>
    <name evidence="2" type="ORF">F7Q92_16085</name>
</gene>
<comment type="caution">
    <text evidence="2">The sequence shown here is derived from an EMBL/GenBank/DDBJ whole genome shotgun (WGS) entry which is preliminary data.</text>
</comment>
<proteinExistence type="predicted"/>
<evidence type="ECO:0000313" key="2">
    <source>
        <dbReference type="EMBL" id="KAB0577786.1"/>
    </source>
</evidence>
<feature type="chain" id="PRO_5024814932" evidence="1">
    <location>
        <begin position="26"/>
        <end position="184"/>
    </location>
</feature>
<dbReference type="PROSITE" id="PS51257">
    <property type="entry name" value="PROKAR_LIPOPROTEIN"/>
    <property type="match status" value="1"/>
</dbReference>
<keyword evidence="3" id="KW-1185">Reference proteome</keyword>
<evidence type="ECO:0000313" key="3">
    <source>
        <dbReference type="Proteomes" id="UP000430120"/>
    </source>
</evidence>
<accession>A0A643FCF9</accession>
<protein>
    <submittedName>
        <fullName evidence="2">Uncharacterized protein</fullName>
    </submittedName>
</protein>